<gene>
    <name evidence="2" type="ORF">GO014_03210</name>
</gene>
<reference evidence="2 3" key="1">
    <citation type="submission" date="2019-12" db="EMBL/GenBank/DDBJ databases">
        <title>Devosia maris sp. nov., isolated from the deep seawater.</title>
        <authorList>
            <person name="Liu Y."/>
        </authorList>
    </citation>
    <scope>NUCLEOTIDE SEQUENCE [LARGE SCALE GENOMIC DNA]</scope>
    <source>
        <strain evidence="2 3">L53-10-65</strain>
    </source>
</reference>
<keyword evidence="1" id="KW-0812">Transmembrane</keyword>
<proteinExistence type="predicted"/>
<evidence type="ECO:0008006" key="4">
    <source>
        <dbReference type="Google" id="ProtNLM"/>
    </source>
</evidence>
<dbReference type="RefSeq" id="WP_157289096.1">
    <property type="nucleotide sequence ID" value="NZ_WQRF01000001.1"/>
</dbReference>
<comment type="caution">
    <text evidence="2">The sequence shown here is derived from an EMBL/GenBank/DDBJ whole genome shotgun (WGS) entry which is preliminary data.</text>
</comment>
<dbReference type="Proteomes" id="UP000438106">
    <property type="component" value="Unassembled WGS sequence"/>
</dbReference>
<name>A0A7X3K250_9HYPH</name>
<evidence type="ECO:0000313" key="3">
    <source>
        <dbReference type="Proteomes" id="UP000438106"/>
    </source>
</evidence>
<keyword evidence="1" id="KW-0472">Membrane</keyword>
<dbReference type="AlphaFoldDB" id="A0A7X3K250"/>
<keyword evidence="1" id="KW-1133">Transmembrane helix</keyword>
<protein>
    <recommendedName>
        <fullName evidence="4">AsmA-like C-terminal region domain-containing protein</fullName>
    </recommendedName>
</protein>
<dbReference type="EMBL" id="WQRF01000001">
    <property type="protein sequence ID" value="MVS98032.1"/>
    <property type="molecule type" value="Genomic_DNA"/>
</dbReference>
<feature type="transmembrane region" description="Helical" evidence="1">
    <location>
        <begin position="40"/>
        <end position="61"/>
    </location>
</feature>
<evidence type="ECO:0000256" key="1">
    <source>
        <dbReference type="SAM" id="Phobius"/>
    </source>
</evidence>
<sequence>MTQPIFDVVAVNQLAEPDPSQAPPSDRQARSAGFRRARRIAVWVLGVPSLILLILYAIMLITPIRVPFTGQAIRSFVQNFVAESADLQMGDMALALEGGVWPVIQFAPVSYTDSKSGARVQMEALEVGFSPARALFGQPGTTITIVGPHVQIVQDLYGPRPGTLEVEENPEGGPPIVRVLEGDDSFPAVAISSEGISFDKGVAPPMRSDNDWLIYNLEASELAIADLVEQTTQGRFSRLVVRDGLIDMADPIYGLFRQFEAVSLEIGPVPGEERVTGEFSARIGGQTVVGTIDRSVDPDGVRRLQADLTNLDFSAFVPFIDDRDSVAAMRGAGSISIDVTFTADEGKLVGGGFKLDLTGLDLRLADDYFPVASSILDVTWNPELGQFRLAEGALRIGRSSARVSGVFALGLDRAYGPTIGMSLTARDVMIHPDDMDAPETPFDLVEFSGWSAPLYGALGIDRLTATKPGATVETAGRIDMVQAGMGLDMTIAGQGVTADDFKRLWPYVMSGESRDWFVANVTEGRVKDARLRFNFPVGTLAIGDEDVPIPPDSMQIDIVGEGVAIKPTPEMPPILISGETRLRLDDANMSIAGGGGTLETEAGTIDVSNPALVMDNSVPGESIVEISGDLMAPIPALLALIEQQQPDALSGAALPVDLASINGAVDLGLVATIALGDERTGREMDIDYVVNGTVADFASTQPIEGRLIGDGQLSFSASQDSYQLGGTAEIDGMAAEISIEGTPETDPVVRLGSTIDVADLADFGFDASEFLGGRVRFVAQQLEGGALHMSVDLAEASLTIRDLGISKAVGTPGLLTAIIRPDGEVTHLEDIALTFGSVRLTGLLDYHATEGLVAANFTNFALSEGDSATVDLTPVDGGFVVRIRGSQLDLKPVLSRFFSLGQGSGGVQSTQFDQSIVLDVQLDRAIGYYATTAFNLDLDLSLRGENLSRVNLTAQFDEGNAVSITTNPAPNGRTLSMAFNDAGTVLRLLGIYSQLAGGSGSLVMTTNRRLDQEVGRLVMRNFAIVDENNVVQILGNHSDSRAAIAARNRLDFRAGEVDFIRKSDRVEVTDAVLAGDTVGGTMRGFIYTDQRQYDLSGTYVPLFGLNNIFQQLPILGPLLGGRDGEGLVGVTFAVRGPLEDPQFLVNPLSILAPGIFREMFEFRARELPPEGAQ</sequence>
<keyword evidence="3" id="KW-1185">Reference proteome</keyword>
<evidence type="ECO:0000313" key="2">
    <source>
        <dbReference type="EMBL" id="MVS98032.1"/>
    </source>
</evidence>
<accession>A0A7X3K250</accession>
<organism evidence="2 3">
    <name type="scientific">Devosia marina</name>
    <dbReference type="NCBI Taxonomy" id="2683198"/>
    <lineage>
        <taxon>Bacteria</taxon>
        <taxon>Pseudomonadati</taxon>
        <taxon>Pseudomonadota</taxon>
        <taxon>Alphaproteobacteria</taxon>
        <taxon>Hyphomicrobiales</taxon>
        <taxon>Devosiaceae</taxon>
        <taxon>Devosia</taxon>
    </lineage>
</organism>